<evidence type="ECO:0000313" key="2">
    <source>
        <dbReference type="EMBL" id="KAA6185293.1"/>
    </source>
</evidence>
<gene>
    <name evidence="2" type="ORF">F2Q65_09340</name>
</gene>
<dbReference type="RefSeq" id="WP_150092699.1">
    <property type="nucleotide sequence ID" value="NZ_VWXX01000011.1"/>
</dbReference>
<reference evidence="2 3" key="1">
    <citation type="submission" date="2019-09" db="EMBL/GenBank/DDBJ databases">
        <title>Whole-genome sequence of the purple sulfur bacterium Thiohalocapsa marina DSM 19078.</title>
        <authorList>
            <person name="Kyndt J.A."/>
            <person name="Meyer T.E."/>
        </authorList>
    </citation>
    <scope>NUCLEOTIDE SEQUENCE [LARGE SCALE GENOMIC DNA]</scope>
    <source>
        <strain evidence="2 3">DSM 19078</strain>
    </source>
</reference>
<feature type="signal peptide" evidence="1">
    <location>
        <begin position="1"/>
        <end position="22"/>
    </location>
</feature>
<evidence type="ECO:0000256" key="1">
    <source>
        <dbReference type="SAM" id="SignalP"/>
    </source>
</evidence>
<protein>
    <submittedName>
        <fullName evidence="2">Uncharacterized protein</fullName>
    </submittedName>
</protein>
<evidence type="ECO:0000313" key="3">
    <source>
        <dbReference type="Proteomes" id="UP000322981"/>
    </source>
</evidence>
<comment type="caution">
    <text evidence="2">The sequence shown here is derived from an EMBL/GenBank/DDBJ whole genome shotgun (WGS) entry which is preliminary data.</text>
</comment>
<dbReference type="AlphaFoldDB" id="A0A5M8FK51"/>
<feature type="chain" id="PRO_5024433047" evidence="1">
    <location>
        <begin position="23"/>
        <end position="99"/>
    </location>
</feature>
<dbReference type="Proteomes" id="UP000322981">
    <property type="component" value="Unassembled WGS sequence"/>
</dbReference>
<name>A0A5M8FK51_9GAMM</name>
<dbReference type="OrthoDB" id="10018086at2"/>
<accession>A0A5M8FK51</accession>
<dbReference type="EMBL" id="VWXX01000011">
    <property type="protein sequence ID" value="KAA6185293.1"/>
    <property type="molecule type" value="Genomic_DNA"/>
</dbReference>
<keyword evidence="1" id="KW-0732">Signal</keyword>
<organism evidence="2 3">
    <name type="scientific">Thiohalocapsa marina</name>
    <dbReference type="NCBI Taxonomy" id="424902"/>
    <lineage>
        <taxon>Bacteria</taxon>
        <taxon>Pseudomonadati</taxon>
        <taxon>Pseudomonadota</taxon>
        <taxon>Gammaproteobacteria</taxon>
        <taxon>Chromatiales</taxon>
        <taxon>Chromatiaceae</taxon>
        <taxon>Thiohalocapsa</taxon>
    </lineage>
</organism>
<proteinExistence type="predicted"/>
<sequence length="99" mass="10820">MTTLRRPILVLSLAILPATSSAQGYGSLYDGNSYTRYGTGYSGYNTNTGSTWNAQSYGSMTRGTDSKGNSWSYDNSSGIYQNYGTGEIRTPIDRLYNGR</sequence>
<keyword evidence="3" id="KW-1185">Reference proteome</keyword>